<evidence type="ECO:0000313" key="2">
    <source>
        <dbReference type="Proteomes" id="UP001595803"/>
    </source>
</evidence>
<name>A0ABV7ZDB8_9DEIO</name>
<protein>
    <submittedName>
        <fullName evidence="1">Uncharacterized protein</fullName>
    </submittedName>
</protein>
<comment type="caution">
    <text evidence="1">The sequence shown here is derived from an EMBL/GenBank/DDBJ whole genome shotgun (WGS) entry which is preliminary data.</text>
</comment>
<accession>A0ABV7ZDB8</accession>
<organism evidence="1 2">
    <name type="scientific">Deinococcus rufus</name>
    <dbReference type="NCBI Taxonomy" id="2136097"/>
    <lineage>
        <taxon>Bacteria</taxon>
        <taxon>Thermotogati</taxon>
        <taxon>Deinococcota</taxon>
        <taxon>Deinococci</taxon>
        <taxon>Deinococcales</taxon>
        <taxon>Deinococcaceae</taxon>
        <taxon>Deinococcus</taxon>
    </lineage>
</organism>
<dbReference type="RefSeq" id="WP_380102808.1">
    <property type="nucleotide sequence ID" value="NZ_JBHRZG010000022.1"/>
</dbReference>
<dbReference type="EMBL" id="JBHRZG010000022">
    <property type="protein sequence ID" value="MFC3834296.1"/>
    <property type="molecule type" value="Genomic_DNA"/>
</dbReference>
<gene>
    <name evidence="1" type="ORF">ACFOSB_15695</name>
</gene>
<evidence type="ECO:0000313" key="1">
    <source>
        <dbReference type="EMBL" id="MFC3834296.1"/>
    </source>
</evidence>
<reference evidence="2" key="1">
    <citation type="journal article" date="2019" name="Int. J. Syst. Evol. Microbiol.">
        <title>The Global Catalogue of Microorganisms (GCM) 10K type strain sequencing project: providing services to taxonomists for standard genome sequencing and annotation.</title>
        <authorList>
            <consortium name="The Broad Institute Genomics Platform"/>
            <consortium name="The Broad Institute Genome Sequencing Center for Infectious Disease"/>
            <person name="Wu L."/>
            <person name="Ma J."/>
        </authorList>
    </citation>
    <scope>NUCLEOTIDE SEQUENCE [LARGE SCALE GENOMIC DNA]</scope>
    <source>
        <strain evidence="2">CCTCC AB 2017081</strain>
    </source>
</reference>
<keyword evidence="2" id="KW-1185">Reference proteome</keyword>
<sequence>MTETLHVRWKPGTLDTLLVTSPHGTLEWNALIFERIFGRAPMTDLYLRGRVHVTREALPQQTFELTTPRQVA</sequence>
<proteinExistence type="predicted"/>
<dbReference type="Proteomes" id="UP001595803">
    <property type="component" value="Unassembled WGS sequence"/>
</dbReference>